<dbReference type="OrthoDB" id="426386at2759"/>
<dbReference type="InterPro" id="IPR008979">
    <property type="entry name" value="Galactose-bd-like_sf"/>
</dbReference>
<evidence type="ECO:0000256" key="1">
    <source>
        <dbReference type="ARBA" id="ARBA00007884"/>
    </source>
</evidence>
<comment type="caution">
    <text evidence="3">The sequence shown here is derived from an EMBL/GenBank/DDBJ whole genome shotgun (WGS) entry which is preliminary data.</text>
</comment>
<evidence type="ECO:0000313" key="3">
    <source>
        <dbReference type="EMBL" id="OMP88368.1"/>
    </source>
</evidence>
<organism evidence="3 4">
    <name type="scientific">Diplodia seriata</name>
    <dbReference type="NCBI Taxonomy" id="420778"/>
    <lineage>
        <taxon>Eukaryota</taxon>
        <taxon>Fungi</taxon>
        <taxon>Dikarya</taxon>
        <taxon>Ascomycota</taxon>
        <taxon>Pezizomycotina</taxon>
        <taxon>Dothideomycetes</taxon>
        <taxon>Dothideomycetes incertae sedis</taxon>
        <taxon>Botryosphaeriales</taxon>
        <taxon>Botryosphaeriaceae</taxon>
        <taxon>Diplodia</taxon>
    </lineage>
</organism>
<feature type="non-terminal residue" evidence="3">
    <location>
        <position position="1"/>
    </location>
</feature>
<comment type="similarity">
    <text evidence="1">Belongs to the CIA30 family.</text>
</comment>
<dbReference type="PANTHER" id="PTHR13194">
    <property type="entry name" value="COMPLEX I INTERMEDIATE-ASSOCIATED PROTEIN 30"/>
    <property type="match status" value="1"/>
</dbReference>
<dbReference type="GO" id="GO:0010257">
    <property type="term" value="P:NADH dehydrogenase complex assembly"/>
    <property type="evidence" value="ECO:0007669"/>
    <property type="project" value="TreeGrafter"/>
</dbReference>
<sequence>WNAADWTSSDDRVRGGKSHSYFDIDETDPVARFYGNLDIKTLGGAGFASQRTTGENRSWNIDGYDGIQIEIAKSDTTKYTLNIKNELLPPDPDTGREQSTISYEYDFVAPSPNTTAASSTIFIPWDQFKATYRGREDPDAPPVNLTDVKRFGVMTRSFFGNQEGNFSLSLKSISAVRNCSKDKQAFVPEKKHVQPGDVEKGVFAGQPQEIQARVRISPQLDRTGANMVANKGCRLTGCAPGALHVKNTVWHRGCATGNLGTVSQHTSFWLPFKGPWFLTGSVTGVGRSMKSIPNHT</sequence>
<evidence type="ECO:0000313" key="4">
    <source>
        <dbReference type="Proteomes" id="UP000190776"/>
    </source>
</evidence>
<dbReference type="InterPro" id="IPR013857">
    <property type="entry name" value="NADH-UbQ_OxRdtase-assoc_prot30"/>
</dbReference>
<accession>A0A1S8BM97</accession>
<protein>
    <recommendedName>
        <fullName evidence="2">NADH:ubiquinone oxidoreductase intermediate-associated protein 30 domain-containing protein</fullName>
    </recommendedName>
</protein>
<dbReference type="InterPro" id="IPR039131">
    <property type="entry name" value="NDUFAF1"/>
</dbReference>
<proteinExistence type="inferred from homology"/>
<dbReference type="STRING" id="420778.A0A1S8BM97"/>
<evidence type="ECO:0000259" key="2">
    <source>
        <dbReference type="Pfam" id="PF08547"/>
    </source>
</evidence>
<gene>
    <name evidence="3" type="ORF">BK809_0003125</name>
</gene>
<name>A0A1S8BM97_9PEZI</name>
<dbReference type="SUPFAM" id="SSF49785">
    <property type="entry name" value="Galactose-binding domain-like"/>
    <property type="match status" value="1"/>
</dbReference>
<dbReference type="EMBL" id="MSZU01000075">
    <property type="protein sequence ID" value="OMP88368.1"/>
    <property type="molecule type" value="Genomic_DNA"/>
</dbReference>
<dbReference type="PANTHER" id="PTHR13194:SF19">
    <property type="entry name" value="NAD(P)-BINDING ROSSMANN-FOLD SUPERFAMILY PROTEIN"/>
    <property type="match status" value="1"/>
</dbReference>
<dbReference type="GO" id="GO:0051082">
    <property type="term" value="F:unfolded protein binding"/>
    <property type="evidence" value="ECO:0007669"/>
    <property type="project" value="TreeGrafter"/>
</dbReference>
<dbReference type="Proteomes" id="UP000190776">
    <property type="component" value="Unassembled WGS sequence"/>
</dbReference>
<feature type="domain" description="NADH:ubiquinone oxidoreductase intermediate-associated protein 30" evidence="2">
    <location>
        <begin position="4"/>
        <end position="169"/>
    </location>
</feature>
<dbReference type="Pfam" id="PF08547">
    <property type="entry name" value="CIA30"/>
    <property type="match status" value="1"/>
</dbReference>
<reference evidence="3 4" key="1">
    <citation type="submission" date="2017-01" db="EMBL/GenBank/DDBJ databases">
        <title>Draft genome sequence of Diplodia seriata F98.1, a fungal species involved in grapevine trunk diseases.</title>
        <authorList>
            <person name="Robert-Siegwald G."/>
            <person name="Vallet J."/>
            <person name="Abou-Mansour E."/>
            <person name="Xu J."/>
            <person name="Rey P."/>
            <person name="Bertsch C."/>
            <person name="Rego C."/>
            <person name="Larignon P."/>
            <person name="Fontaine F."/>
            <person name="Lebrun M.-H."/>
        </authorList>
    </citation>
    <scope>NUCLEOTIDE SEQUENCE [LARGE SCALE GENOMIC DNA]</scope>
    <source>
        <strain evidence="3 4">F98.1</strain>
    </source>
</reference>
<dbReference type="AlphaFoldDB" id="A0A1S8BM97"/>